<organism evidence="2 3">
    <name type="scientific">Shewanella gelidii</name>
    <dbReference type="NCBI Taxonomy" id="1642821"/>
    <lineage>
        <taxon>Bacteria</taxon>
        <taxon>Pseudomonadati</taxon>
        <taxon>Pseudomonadota</taxon>
        <taxon>Gammaproteobacteria</taxon>
        <taxon>Alteromonadales</taxon>
        <taxon>Shewanellaceae</taxon>
        <taxon>Shewanella</taxon>
    </lineage>
</organism>
<dbReference type="Pfam" id="PF08668">
    <property type="entry name" value="HDOD"/>
    <property type="match status" value="1"/>
</dbReference>
<evidence type="ECO:0000259" key="1">
    <source>
        <dbReference type="PROSITE" id="PS51833"/>
    </source>
</evidence>
<dbReference type="PANTHER" id="PTHR33525:SF4">
    <property type="entry name" value="CYCLIC DI-GMP PHOSPHODIESTERASE CDGJ"/>
    <property type="match status" value="1"/>
</dbReference>
<accession>A0A917JLQ2</accession>
<reference evidence="2" key="2">
    <citation type="submission" date="2020-09" db="EMBL/GenBank/DDBJ databases">
        <authorList>
            <person name="Sun Q."/>
            <person name="Ohkuma M."/>
        </authorList>
    </citation>
    <scope>NUCLEOTIDE SEQUENCE</scope>
    <source>
        <strain evidence="2">JCM 30804</strain>
    </source>
</reference>
<evidence type="ECO:0000313" key="3">
    <source>
        <dbReference type="Proteomes" id="UP000613743"/>
    </source>
</evidence>
<dbReference type="InterPro" id="IPR013976">
    <property type="entry name" value="HDOD"/>
</dbReference>
<reference evidence="2" key="1">
    <citation type="journal article" date="2014" name="Int. J. Syst. Evol. Microbiol.">
        <title>Complete genome sequence of Corynebacterium casei LMG S-19264T (=DSM 44701T), isolated from a smear-ripened cheese.</title>
        <authorList>
            <consortium name="US DOE Joint Genome Institute (JGI-PGF)"/>
            <person name="Walter F."/>
            <person name="Albersmeier A."/>
            <person name="Kalinowski J."/>
            <person name="Ruckert C."/>
        </authorList>
    </citation>
    <scope>NUCLEOTIDE SEQUENCE</scope>
    <source>
        <strain evidence="2">JCM 30804</strain>
    </source>
</reference>
<dbReference type="PANTHER" id="PTHR33525">
    <property type="match status" value="1"/>
</dbReference>
<sequence>MSKSAVDYAQQAQELCVLSDVYIQLNEMLSRDDCSMEQLSDAIAYEPAIAASLLKLANSAMFNMPRQVDNLARALVLLGLKEVKQLVSAYGVTAAFAGVNPDVADMDRFWEISVDCALICQHLAKAKQSPYADSIFLSGLFHNLGMLAMVHSEPQKVKYCESYDREETPWERQQNVFGFRFSDCGAELLKLWSLPDAIVRPITEFNRKDVIQLAEDSSILYIASRLAVMNADPSIYAKQQIIDPAVLKKLGLTKQDLKDALAYCNEQAMELLATFPIQRST</sequence>
<dbReference type="EMBL" id="BMPZ01000001">
    <property type="protein sequence ID" value="GGI71666.1"/>
    <property type="molecule type" value="Genomic_DNA"/>
</dbReference>
<dbReference type="SUPFAM" id="SSF109604">
    <property type="entry name" value="HD-domain/PDEase-like"/>
    <property type="match status" value="1"/>
</dbReference>
<evidence type="ECO:0000313" key="2">
    <source>
        <dbReference type="EMBL" id="GGI71666.1"/>
    </source>
</evidence>
<dbReference type="RefSeq" id="WP_188917696.1">
    <property type="nucleotide sequence ID" value="NZ_BMPZ01000001.1"/>
</dbReference>
<keyword evidence="3" id="KW-1185">Reference proteome</keyword>
<protein>
    <recommendedName>
        <fullName evidence="1">HDOD domain-containing protein</fullName>
    </recommendedName>
</protein>
<dbReference type="Gene3D" id="1.10.3210.10">
    <property type="entry name" value="Hypothetical protein af1432"/>
    <property type="match status" value="1"/>
</dbReference>
<name>A0A917JLQ2_9GAMM</name>
<dbReference type="PROSITE" id="PS51833">
    <property type="entry name" value="HDOD"/>
    <property type="match status" value="1"/>
</dbReference>
<comment type="caution">
    <text evidence="2">The sequence shown here is derived from an EMBL/GenBank/DDBJ whole genome shotgun (WGS) entry which is preliminary data.</text>
</comment>
<dbReference type="InterPro" id="IPR052340">
    <property type="entry name" value="RNase_Y/CdgJ"/>
</dbReference>
<dbReference type="AlphaFoldDB" id="A0A917JLQ2"/>
<proteinExistence type="predicted"/>
<feature type="domain" description="HDOD" evidence="1">
    <location>
        <begin position="15"/>
        <end position="208"/>
    </location>
</feature>
<dbReference type="Proteomes" id="UP000613743">
    <property type="component" value="Unassembled WGS sequence"/>
</dbReference>
<gene>
    <name evidence="2" type="ORF">GCM10009332_06260</name>
</gene>